<evidence type="ECO:0000313" key="2">
    <source>
        <dbReference type="EMBL" id="EPS74633.1"/>
    </source>
</evidence>
<dbReference type="PANTHER" id="PTHR33116">
    <property type="entry name" value="REVERSE TRANSCRIPTASE ZINC-BINDING DOMAIN-CONTAINING PROTEIN-RELATED-RELATED"/>
    <property type="match status" value="1"/>
</dbReference>
<keyword evidence="3" id="KW-1185">Reference proteome</keyword>
<name>S8EF44_9LAMI</name>
<protein>
    <submittedName>
        <fullName evidence="2">Uncharacterized protein</fullName>
    </submittedName>
</protein>
<evidence type="ECO:0000313" key="3">
    <source>
        <dbReference type="Proteomes" id="UP000015453"/>
    </source>
</evidence>
<gene>
    <name evidence="2" type="ORF">M569_00112</name>
</gene>
<reference evidence="2 3" key="1">
    <citation type="journal article" date="2013" name="BMC Genomics">
        <title>The miniature genome of a carnivorous plant Genlisea aurea contains a low number of genes and short non-coding sequences.</title>
        <authorList>
            <person name="Leushkin E.V."/>
            <person name="Sutormin R.A."/>
            <person name="Nabieva E.R."/>
            <person name="Penin A.A."/>
            <person name="Kondrashov A.S."/>
            <person name="Logacheva M.D."/>
        </authorList>
    </citation>
    <scope>NUCLEOTIDE SEQUENCE [LARGE SCALE GENOMIC DNA]</scope>
</reference>
<dbReference type="PANTHER" id="PTHR33116:SF86">
    <property type="entry name" value="REVERSE TRANSCRIPTASE DOMAIN-CONTAINING PROTEIN"/>
    <property type="match status" value="1"/>
</dbReference>
<feature type="region of interest" description="Disordered" evidence="1">
    <location>
        <begin position="1"/>
        <end position="48"/>
    </location>
</feature>
<dbReference type="EMBL" id="AUSU01000018">
    <property type="protein sequence ID" value="EPS74633.1"/>
    <property type="molecule type" value="Genomic_DNA"/>
</dbReference>
<proteinExistence type="predicted"/>
<dbReference type="AlphaFoldDB" id="S8EF44"/>
<evidence type="ECO:0000256" key="1">
    <source>
        <dbReference type="SAM" id="MobiDB-lite"/>
    </source>
</evidence>
<dbReference type="OrthoDB" id="1741891at2759"/>
<feature type="compositionally biased region" description="Polar residues" evidence="1">
    <location>
        <begin position="1"/>
        <end position="11"/>
    </location>
</feature>
<accession>S8EF44</accession>
<organism evidence="2 3">
    <name type="scientific">Genlisea aurea</name>
    <dbReference type="NCBI Taxonomy" id="192259"/>
    <lineage>
        <taxon>Eukaryota</taxon>
        <taxon>Viridiplantae</taxon>
        <taxon>Streptophyta</taxon>
        <taxon>Embryophyta</taxon>
        <taxon>Tracheophyta</taxon>
        <taxon>Spermatophyta</taxon>
        <taxon>Magnoliopsida</taxon>
        <taxon>eudicotyledons</taxon>
        <taxon>Gunneridae</taxon>
        <taxon>Pentapetalae</taxon>
        <taxon>asterids</taxon>
        <taxon>lamiids</taxon>
        <taxon>Lamiales</taxon>
        <taxon>Lentibulariaceae</taxon>
        <taxon>Genlisea</taxon>
    </lineage>
</organism>
<comment type="caution">
    <text evidence="2">The sequence shown here is derived from an EMBL/GenBank/DDBJ whole genome shotgun (WGS) entry which is preliminary data.</text>
</comment>
<dbReference type="Proteomes" id="UP000015453">
    <property type="component" value="Unassembled WGS sequence"/>
</dbReference>
<sequence>MPCPCNQQLHHPNTRERNRKRPGGAILDRNTRRFPQSRSNNNDRKRERRLRGELCCGRGQRRRESISEVLRIYELISGQQVNLEKSSVVLVLLKKPSLLLYGIVFKWDTKLLSPAGKLVLAVLQAISEYAMSVFLLPKSLMAEIQSLFANFWWNNRALICKQSWRILIPHLVGQVWRTHLLFGQLQLGRDLQPFSGACGIIARYWVKGFGGVLVLGLAGCVWRDPWLPRHPSFRPLWRNPTLPDNLTVDSLIDGFLCCWKVEYLRDHFQAEDVAAILSIPLGAPSLCLSSAPLHDKLGIILLAMVYHF</sequence>